<dbReference type="InterPro" id="IPR039251">
    <property type="entry name" value="OXLD1"/>
</dbReference>
<name>A0A9W8IK48_9FUNG</name>
<dbReference type="Proteomes" id="UP001140074">
    <property type="component" value="Unassembled WGS sequence"/>
</dbReference>
<dbReference type="InterPro" id="IPR019180">
    <property type="entry name" value="Oxidoreductase-like_N"/>
</dbReference>
<organism evidence="2 3">
    <name type="scientific">Coemansia aciculifera</name>
    <dbReference type="NCBI Taxonomy" id="417176"/>
    <lineage>
        <taxon>Eukaryota</taxon>
        <taxon>Fungi</taxon>
        <taxon>Fungi incertae sedis</taxon>
        <taxon>Zoopagomycota</taxon>
        <taxon>Kickxellomycotina</taxon>
        <taxon>Kickxellomycetes</taxon>
        <taxon>Kickxellales</taxon>
        <taxon>Kickxellaceae</taxon>
        <taxon>Coemansia</taxon>
    </lineage>
</organism>
<keyword evidence="3" id="KW-1185">Reference proteome</keyword>
<comment type="caution">
    <text evidence="2">The sequence shown here is derived from an EMBL/GenBank/DDBJ whole genome shotgun (WGS) entry which is preliminary data.</text>
</comment>
<dbReference type="Pfam" id="PF09791">
    <property type="entry name" value="Oxidored-like"/>
    <property type="match status" value="1"/>
</dbReference>
<sequence>MTPTMFLSNWRWRLVTVAVHNASPGLPWRRQFSARRFSVLSARPKQLDPEVMMRTLPPKPEPPSNDDCCLSGCEFCVWDLYDEDMREYQKQAAVIRDAFETLNKPVPACIRPESLRDAVDPTMRAFLDMEREMAMRIQQEADKHSDSSEDSN</sequence>
<evidence type="ECO:0000313" key="2">
    <source>
        <dbReference type="EMBL" id="KAJ2863761.1"/>
    </source>
</evidence>
<dbReference type="PANTHER" id="PTHR21193">
    <property type="entry name" value="OXIDOREDUCTASE-LIKE DOMAIN-CONTAINING PROTEIN 1"/>
    <property type="match status" value="1"/>
</dbReference>
<dbReference type="AlphaFoldDB" id="A0A9W8IK48"/>
<proteinExistence type="predicted"/>
<dbReference type="PANTHER" id="PTHR21193:SF3">
    <property type="entry name" value="OXIDOREDUCTASE-LIKE DOMAIN-CONTAINING PROTEIN 1"/>
    <property type="match status" value="1"/>
</dbReference>
<gene>
    <name evidence="2" type="ORF">GGH94_003368</name>
</gene>
<reference evidence="2" key="1">
    <citation type="submission" date="2022-07" db="EMBL/GenBank/DDBJ databases">
        <title>Phylogenomic reconstructions and comparative analyses of Kickxellomycotina fungi.</title>
        <authorList>
            <person name="Reynolds N.K."/>
            <person name="Stajich J.E."/>
            <person name="Barry K."/>
            <person name="Grigoriev I.V."/>
            <person name="Crous P."/>
            <person name="Smith M.E."/>
        </authorList>
    </citation>
    <scope>NUCLEOTIDE SEQUENCE</scope>
    <source>
        <strain evidence="2">RSA 476</strain>
    </source>
</reference>
<dbReference type="EMBL" id="JANBUY010000111">
    <property type="protein sequence ID" value="KAJ2863761.1"/>
    <property type="molecule type" value="Genomic_DNA"/>
</dbReference>
<evidence type="ECO:0000313" key="3">
    <source>
        <dbReference type="Proteomes" id="UP001140074"/>
    </source>
</evidence>
<protein>
    <recommendedName>
        <fullName evidence="1">Oxidoreductase-like domain-containing protein</fullName>
    </recommendedName>
</protein>
<feature type="domain" description="Oxidoreductase-like" evidence="1">
    <location>
        <begin position="55"/>
        <end position="93"/>
    </location>
</feature>
<dbReference type="GO" id="GO:0005739">
    <property type="term" value="C:mitochondrion"/>
    <property type="evidence" value="ECO:0007669"/>
    <property type="project" value="TreeGrafter"/>
</dbReference>
<evidence type="ECO:0000259" key="1">
    <source>
        <dbReference type="Pfam" id="PF09791"/>
    </source>
</evidence>
<accession>A0A9W8IK48</accession>